<keyword evidence="6" id="KW-1185">Reference proteome</keyword>
<dbReference type="InterPro" id="IPR051010">
    <property type="entry name" value="BCAA_transport"/>
</dbReference>
<sequence>MRTGKIARAVSVTAVVLLAASACGSDDSSDEATASSSGGAGAGEDVTNIYGSDGNMGSSLGDQFTDQGALAGMKGTTPLTDLSTDFKARLDALNPNLGGTYNYAGESYDAVVLTALAAQSAGTNDATAFAPYINGLTSGGEKCTDFAACLAILNAGGDVDYDGPSGPLDFAAPGEPAVASFGLLQFGEDNKIDDSLTDFQVAGDESMADTAVPPAPVAPGATGDPLIIGTLLPLTGSLAFLGPPEVAGVQLAVQEINAAGGVLGAPVQLVEGDSGDTSTDTANTTVDRLLAANVNAIIGAASSSVSLTVIDKIVNAGVVQFSPANTSDQFTTYADKNLYFRTAPPDQLQAVPLADLVLADGNTKVGILNLNDAYGTGLATNVTKNLVAGGLAEGDIRAITYDPTASSYDTEVQQMVEFAPDAIIVIGFDESARIIQELNAQGIGPAR</sequence>
<dbReference type="Pfam" id="PF13458">
    <property type="entry name" value="Peripla_BP_6"/>
    <property type="match status" value="1"/>
</dbReference>
<evidence type="ECO:0000256" key="3">
    <source>
        <dbReference type="SAM" id="SignalP"/>
    </source>
</evidence>
<keyword evidence="2 3" id="KW-0732">Signal</keyword>
<dbReference type="PANTHER" id="PTHR30483:SF6">
    <property type="entry name" value="PERIPLASMIC BINDING PROTEIN OF ABC TRANSPORTER FOR NATURAL AMINO ACIDS"/>
    <property type="match status" value="1"/>
</dbReference>
<accession>A0A7K3WA76</accession>
<dbReference type="AlphaFoldDB" id="A0A7K3WA76"/>
<evidence type="ECO:0000256" key="1">
    <source>
        <dbReference type="ARBA" id="ARBA00010062"/>
    </source>
</evidence>
<dbReference type="RefSeq" id="WP_152730646.1">
    <property type="nucleotide sequence ID" value="NZ_JAABOZ010000002.1"/>
</dbReference>
<dbReference type="Gene3D" id="3.40.50.2300">
    <property type="match status" value="3"/>
</dbReference>
<reference evidence="5 6" key="1">
    <citation type="submission" date="2020-02" db="EMBL/GenBank/DDBJ databases">
        <title>The whole genome sequence of CPCC 205119.</title>
        <authorList>
            <person name="Jiang Z."/>
        </authorList>
    </citation>
    <scope>NUCLEOTIDE SEQUENCE [LARGE SCALE GENOMIC DNA]</scope>
    <source>
        <strain evidence="5 6">CPCC 205119</strain>
    </source>
</reference>
<evidence type="ECO:0000259" key="4">
    <source>
        <dbReference type="Pfam" id="PF13458"/>
    </source>
</evidence>
<name>A0A7K3WA76_9ACTN</name>
<feature type="signal peptide" evidence="3">
    <location>
        <begin position="1"/>
        <end position="24"/>
    </location>
</feature>
<evidence type="ECO:0000313" key="6">
    <source>
        <dbReference type="Proteomes" id="UP000470470"/>
    </source>
</evidence>
<evidence type="ECO:0000256" key="2">
    <source>
        <dbReference type="ARBA" id="ARBA00022729"/>
    </source>
</evidence>
<dbReference type="InterPro" id="IPR028082">
    <property type="entry name" value="Peripla_BP_I"/>
</dbReference>
<dbReference type="SUPFAM" id="SSF53822">
    <property type="entry name" value="Periplasmic binding protein-like I"/>
    <property type="match status" value="2"/>
</dbReference>
<dbReference type="EMBL" id="JAAGWK010000009">
    <property type="protein sequence ID" value="NEL53368.1"/>
    <property type="molecule type" value="Genomic_DNA"/>
</dbReference>
<dbReference type="InterPro" id="IPR028081">
    <property type="entry name" value="Leu-bd"/>
</dbReference>
<feature type="domain" description="Leucine-binding protein" evidence="4">
    <location>
        <begin position="228"/>
        <end position="445"/>
    </location>
</feature>
<gene>
    <name evidence="5" type="ORF">G1H19_05000</name>
</gene>
<protein>
    <submittedName>
        <fullName evidence="5">ABC transporter substrate-binding protein</fullName>
    </submittedName>
</protein>
<organism evidence="5 6">
    <name type="scientific">Goekera deserti</name>
    <dbReference type="NCBI Taxonomy" id="2497753"/>
    <lineage>
        <taxon>Bacteria</taxon>
        <taxon>Bacillati</taxon>
        <taxon>Actinomycetota</taxon>
        <taxon>Actinomycetes</taxon>
        <taxon>Geodermatophilales</taxon>
        <taxon>Geodermatophilaceae</taxon>
        <taxon>Goekera</taxon>
    </lineage>
</organism>
<comment type="caution">
    <text evidence="5">The sequence shown here is derived from an EMBL/GenBank/DDBJ whole genome shotgun (WGS) entry which is preliminary data.</text>
</comment>
<feature type="chain" id="PRO_5039356343" evidence="3">
    <location>
        <begin position="25"/>
        <end position="447"/>
    </location>
</feature>
<comment type="similarity">
    <text evidence="1">Belongs to the leucine-binding protein family.</text>
</comment>
<evidence type="ECO:0000313" key="5">
    <source>
        <dbReference type="EMBL" id="NEL53368.1"/>
    </source>
</evidence>
<dbReference type="PROSITE" id="PS51257">
    <property type="entry name" value="PROKAR_LIPOPROTEIN"/>
    <property type="match status" value="1"/>
</dbReference>
<dbReference type="PANTHER" id="PTHR30483">
    <property type="entry name" value="LEUCINE-SPECIFIC-BINDING PROTEIN"/>
    <property type="match status" value="1"/>
</dbReference>
<dbReference type="Proteomes" id="UP000470470">
    <property type="component" value="Unassembled WGS sequence"/>
</dbReference>
<proteinExistence type="inferred from homology"/>